<dbReference type="PANTHER" id="PTHR43479:SF11">
    <property type="entry name" value="ACREF_ENVCD OPERON REPRESSOR-RELATED"/>
    <property type="match status" value="1"/>
</dbReference>
<accession>A0A1Z5I9R2</accession>
<dbReference type="InterPro" id="IPR050624">
    <property type="entry name" value="HTH-type_Tx_Regulator"/>
</dbReference>
<reference evidence="4 5" key="1">
    <citation type="submission" date="2015-11" db="EMBL/GenBank/DDBJ databases">
        <title>Draft genome sequences of new species of the genus Lactobacillus isolated from orchardgrass silage.</title>
        <authorList>
            <person name="Tohno M."/>
            <person name="Tanizawa Y."/>
            <person name="Arita M."/>
        </authorList>
    </citation>
    <scope>NUCLEOTIDE SEQUENCE [LARGE SCALE GENOMIC DNA]</scope>
    <source>
        <strain evidence="4 5">IWT30</strain>
    </source>
</reference>
<dbReference type="OrthoDB" id="118249at2"/>
<evidence type="ECO:0000256" key="1">
    <source>
        <dbReference type="ARBA" id="ARBA00023125"/>
    </source>
</evidence>
<keyword evidence="5" id="KW-1185">Reference proteome</keyword>
<dbReference type="PRINTS" id="PR00455">
    <property type="entry name" value="HTHTETR"/>
</dbReference>
<comment type="caution">
    <text evidence="4">The sequence shown here is derived from an EMBL/GenBank/DDBJ whole genome shotgun (WGS) entry which is preliminary data.</text>
</comment>
<gene>
    <name evidence="4" type="primary">tetR_7</name>
    <name evidence="4" type="ORF">IWT30_00434</name>
</gene>
<dbReference type="SUPFAM" id="SSF46689">
    <property type="entry name" value="Homeodomain-like"/>
    <property type="match status" value="1"/>
</dbReference>
<keyword evidence="1 2" id="KW-0238">DNA-binding</keyword>
<feature type="domain" description="HTH tetR-type" evidence="3">
    <location>
        <begin position="1"/>
        <end position="61"/>
    </location>
</feature>
<dbReference type="InterPro" id="IPR023772">
    <property type="entry name" value="DNA-bd_HTH_TetR-type_CS"/>
</dbReference>
<protein>
    <submittedName>
        <fullName evidence="4">TetR family transcriptional regulator</fullName>
    </submittedName>
</protein>
<dbReference type="AlphaFoldDB" id="A0A1Z5I9R2"/>
<dbReference type="RefSeq" id="WP_089108311.1">
    <property type="nucleotide sequence ID" value="NZ_BCMF01000002.1"/>
</dbReference>
<dbReference type="PROSITE" id="PS50977">
    <property type="entry name" value="HTH_TETR_2"/>
    <property type="match status" value="1"/>
</dbReference>
<dbReference type="EMBL" id="BCMF01000002">
    <property type="protein sequence ID" value="GAW98489.1"/>
    <property type="molecule type" value="Genomic_DNA"/>
</dbReference>
<dbReference type="PROSITE" id="PS01081">
    <property type="entry name" value="HTH_TETR_1"/>
    <property type="match status" value="1"/>
</dbReference>
<dbReference type="Proteomes" id="UP000198374">
    <property type="component" value="Unassembled WGS sequence"/>
</dbReference>
<evidence type="ECO:0000313" key="4">
    <source>
        <dbReference type="EMBL" id="GAW98489.1"/>
    </source>
</evidence>
<evidence type="ECO:0000256" key="2">
    <source>
        <dbReference type="PROSITE-ProRule" id="PRU00335"/>
    </source>
</evidence>
<dbReference type="Pfam" id="PF00440">
    <property type="entry name" value="TetR_N"/>
    <property type="match status" value="1"/>
</dbReference>
<name>A0A1Z5I9R2_9LACO</name>
<dbReference type="Gene3D" id="1.10.357.10">
    <property type="entry name" value="Tetracycline Repressor, domain 2"/>
    <property type="match status" value="1"/>
</dbReference>
<sequence>MDTKNQILKAAYKLFQEKSYDETSVTDICDACHLTKPAFYYHFAAKSDLLLSFYKSTVEKLVLTIDVSDTNYWRQLVMCFVHLAQAENKLGADIISKVFIANLAQNQHTFDFNDSFKNTCVTLITKAQESKQIKATQDPTELFYTASYIFTGYDVMWAIEREESTRINGLISSFSNLFNVSEEAEFTL</sequence>
<dbReference type="InterPro" id="IPR001647">
    <property type="entry name" value="HTH_TetR"/>
</dbReference>
<feature type="DNA-binding region" description="H-T-H motif" evidence="2">
    <location>
        <begin position="24"/>
        <end position="43"/>
    </location>
</feature>
<dbReference type="InterPro" id="IPR009057">
    <property type="entry name" value="Homeodomain-like_sf"/>
</dbReference>
<dbReference type="GO" id="GO:0003677">
    <property type="term" value="F:DNA binding"/>
    <property type="evidence" value="ECO:0007669"/>
    <property type="project" value="UniProtKB-UniRule"/>
</dbReference>
<proteinExistence type="predicted"/>
<dbReference type="PANTHER" id="PTHR43479">
    <property type="entry name" value="ACREF/ENVCD OPERON REPRESSOR-RELATED"/>
    <property type="match status" value="1"/>
</dbReference>
<evidence type="ECO:0000259" key="3">
    <source>
        <dbReference type="PROSITE" id="PS50977"/>
    </source>
</evidence>
<evidence type="ECO:0000313" key="5">
    <source>
        <dbReference type="Proteomes" id="UP000198374"/>
    </source>
</evidence>
<organism evidence="4 5">
    <name type="scientific">Secundilactobacillus mixtipabuli</name>
    <dbReference type="NCBI Taxonomy" id="1435342"/>
    <lineage>
        <taxon>Bacteria</taxon>
        <taxon>Bacillati</taxon>
        <taxon>Bacillota</taxon>
        <taxon>Bacilli</taxon>
        <taxon>Lactobacillales</taxon>
        <taxon>Lactobacillaceae</taxon>
        <taxon>Secundilactobacillus</taxon>
    </lineage>
</organism>